<proteinExistence type="predicted"/>
<accession>A0A8C6ULC8</accession>
<reference evidence="1" key="2">
    <citation type="submission" date="2025-09" db="UniProtKB">
        <authorList>
            <consortium name="Ensembl"/>
        </authorList>
    </citation>
    <scope>IDENTIFICATION</scope>
</reference>
<sequence length="147" mass="16918">ACCFHHRCSPLMEKEHVSESQLPKIHTALGHSLVHKYTEAYTEVKFLLFICTVLSDPTSNRKEFIFGLFTPSSLADPPAVKELVRAEVRMLLQTLRERAGRYEECKIVMCVVFTSKGIVIFIQKAVKETLKVEREPHHSSFYVYFPT</sequence>
<dbReference type="Ensembl" id="ENSNMLT00000042339.1">
    <property type="protein sequence ID" value="ENSNMLP00000038031.1"/>
    <property type="gene ID" value="ENSNMLG00000023497.1"/>
</dbReference>
<protein>
    <submittedName>
        <fullName evidence="1">Uncharacterized protein</fullName>
    </submittedName>
</protein>
<name>A0A8C6ULC8_9GOBI</name>
<organism evidence="1 2">
    <name type="scientific">Neogobius melanostomus</name>
    <name type="common">round goby</name>
    <dbReference type="NCBI Taxonomy" id="47308"/>
    <lineage>
        <taxon>Eukaryota</taxon>
        <taxon>Metazoa</taxon>
        <taxon>Chordata</taxon>
        <taxon>Craniata</taxon>
        <taxon>Vertebrata</taxon>
        <taxon>Euteleostomi</taxon>
        <taxon>Actinopterygii</taxon>
        <taxon>Neopterygii</taxon>
        <taxon>Teleostei</taxon>
        <taxon>Neoteleostei</taxon>
        <taxon>Acanthomorphata</taxon>
        <taxon>Gobiaria</taxon>
        <taxon>Gobiiformes</taxon>
        <taxon>Gobioidei</taxon>
        <taxon>Gobiidae</taxon>
        <taxon>Benthophilinae</taxon>
        <taxon>Neogobiini</taxon>
        <taxon>Neogobius</taxon>
    </lineage>
</organism>
<dbReference type="PANTHER" id="PTHR28601:SF1">
    <property type="entry name" value="COILED-COIL DOMAIN-CONTAINING PROTEIN 24"/>
    <property type="match status" value="1"/>
</dbReference>
<reference evidence="1" key="1">
    <citation type="submission" date="2025-08" db="UniProtKB">
        <authorList>
            <consortium name="Ensembl"/>
        </authorList>
    </citation>
    <scope>IDENTIFICATION</scope>
</reference>
<dbReference type="AlphaFoldDB" id="A0A8C6ULC8"/>
<keyword evidence="2" id="KW-1185">Reference proteome</keyword>
<dbReference type="Proteomes" id="UP000694523">
    <property type="component" value="Unplaced"/>
</dbReference>
<evidence type="ECO:0000313" key="2">
    <source>
        <dbReference type="Proteomes" id="UP000694523"/>
    </source>
</evidence>
<dbReference type="PANTHER" id="PTHR28601">
    <property type="entry name" value="COILED-COIL DOMAIN-CONTAINING PROTEIN 24"/>
    <property type="match status" value="1"/>
</dbReference>
<dbReference type="Pfam" id="PF15669">
    <property type="entry name" value="CCDC24"/>
    <property type="match status" value="1"/>
</dbReference>
<dbReference type="InterPro" id="IPR031367">
    <property type="entry name" value="CCDC24"/>
</dbReference>
<evidence type="ECO:0000313" key="1">
    <source>
        <dbReference type="Ensembl" id="ENSNMLP00000038031.1"/>
    </source>
</evidence>